<reference evidence="5" key="1">
    <citation type="submission" date="2020-11" db="EMBL/GenBank/DDBJ databases">
        <title>Chlorella ohadii genome sequencing and assembly.</title>
        <authorList>
            <person name="Murik O."/>
            <person name="Treves H."/>
            <person name="Kedem I."/>
            <person name="Shotland Y."/>
            <person name="Kaplan A."/>
        </authorList>
    </citation>
    <scope>NUCLEOTIDE SEQUENCE</scope>
    <source>
        <strain evidence="5">1</strain>
    </source>
</reference>
<keyword evidence="3" id="KW-1133">Transmembrane helix</keyword>
<accession>A0AAD5H9M8</accession>
<comment type="caution">
    <text evidence="5">The sequence shown here is derived from an EMBL/GenBank/DDBJ whole genome shotgun (WGS) entry which is preliminary data.</text>
</comment>
<dbReference type="Gene3D" id="3.80.10.10">
    <property type="entry name" value="Ribonuclease Inhibitor"/>
    <property type="match status" value="1"/>
</dbReference>
<dbReference type="EMBL" id="JADXDR010000017">
    <property type="protein sequence ID" value="KAI7845437.1"/>
    <property type="molecule type" value="Genomic_DNA"/>
</dbReference>
<feature type="signal peptide" evidence="4">
    <location>
        <begin position="1"/>
        <end position="24"/>
    </location>
</feature>
<organism evidence="5 6">
    <name type="scientific">Chlorella ohadii</name>
    <dbReference type="NCBI Taxonomy" id="2649997"/>
    <lineage>
        <taxon>Eukaryota</taxon>
        <taxon>Viridiplantae</taxon>
        <taxon>Chlorophyta</taxon>
        <taxon>core chlorophytes</taxon>
        <taxon>Trebouxiophyceae</taxon>
        <taxon>Chlorellales</taxon>
        <taxon>Chlorellaceae</taxon>
        <taxon>Chlorella clade</taxon>
        <taxon>Chlorella</taxon>
    </lineage>
</organism>
<evidence type="ECO:0000256" key="2">
    <source>
        <dbReference type="SAM" id="MobiDB-lite"/>
    </source>
</evidence>
<protein>
    <submittedName>
        <fullName evidence="5">Uncharacterized protein</fullName>
    </submittedName>
</protein>
<name>A0AAD5H9M8_9CHLO</name>
<evidence type="ECO:0000313" key="6">
    <source>
        <dbReference type="Proteomes" id="UP001205105"/>
    </source>
</evidence>
<gene>
    <name evidence="5" type="ORF">COHA_000989</name>
</gene>
<comment type="subcellular location">
    <subcellularLocation>
        <location evidence="1">Cytoplasm</location>
        <location evidence="1">Cytoskeleton</location>
        <location evidence="1">Cilium axoneme</location>
    </subcellularLocation>
</comment>
<keyword evidence="3" id="KW-0472">Membrane</keyword>
<evidence type="ECO:0000313" key="5">
    <source>
        <dbReference type="EMBL" id="KAI7845437.1"/>
    </source>
</evidence>
<evidence type="ECO:0000256" key="4">
    <source>
        <dbReference type="SAM" id="SignalP"/>
    </source>
</evidence>
<proteinExistence type="predicted"/>
<evidence type="ECO:0000256" key="3">
    <source>
        <dbReference type="SAM" id="Phobius"/>
    </source>
</evidence>
<evidence type="ECO:0000256" key="1">
    <source>
        <dbReference type="ARBA" id="ARBA00004430"/>
    </source>
</evidence>
<sequence length="391" mass="40802">MTVLRRAAVLAAALLLALPGAASAQQPKGTNTDAGIRKALLAQRDAVTNWPAFKDANKIVGWEEAVPDVCSWSGVNCTDSGMVYRIDWSCDNCLHCPLIGEWDFNLCAQPLAQGRLAPELASISSLRQVYIKGQNLSGPLPDAWAADGAFLNLTDLAIENNSFTGSLPASWGRAGAFPNVWRIWLDDNKLTGTLPPSWGGEGALKNLTWLKLHNNFLEGGVPAEWGQPTAFVRLNSSSGNEGVCPTGIRGNFQKCEITLANNTALCGPVPPNLVPFVCAEDKGDDLRATCVAQPDGSSGSGTNTGAIVGGVIGGLVVVGGATFAFIKLRGHKSLQGWKKESLDGHGLPVHQAPSAAGGGSTAGGAVYQPSRLPATEPNLPGFDGVDATGRQ</sequence>
<feature type="region of interest" description="Disordered" evidence="2">
    <location>
        <begin position="345"/>
        <end position="391"/>
    </location>
</feature>
<dbReference type="GO" id="GO:0005930">
    <property type="term" value="C:axoneme"/>
    <property type="evidence" value="ECO:0007669"/>
    <property type="project" value="UniProtKB-SubCell"/>
</dbReference>
<dbReference type="InterPro" id="IPR032675">
    <property type="entry name" value="LRR_dom_sf"/>
</dbReference>
<feature type="chain" id="PRO_5042259895" evidence="4">
    <location>
        <begin position="25"/>
        <end position="391"/>
    </location>
</feature>
<dbReference type="SUPFAM" id="SSF52058">
    <property type="entry name" value="L domain-like"/>
    <property type="match status" value="1"/>
</dbReference>
<keyword evidence="4" id="KW-0732">Signal</keyword>
<feature type="transmembrane region" description="Helical" evidence="3">
    <location>
        <begin position="306"/>
        <end position="326"/>
    </location>
</feature>
<dbReference type="PANTHER" id="PTHR48065">
    <property type="entry name" value="OS10G0469600 PROTEIN"/>
    <property type="match status" value="1"/>
</dbReference>
<keyword evidence="6" id="KW-1185">Reference proteome</keyword>
<keyword evidence="3" id="KW-0812">Transmembrane</keyword>
<dbReference type="AlphaFoldDB" id="A0AAD5H9M8"/>
<dbReference type="Proteomes" id="UP001205105">
    <property type="component" value="Unassembled WGS sequence"/>
</dbReference>